<dbReference type="SUPFAM" id="SSF55073">
    <property type="entry name" value="Nucleotide cyclase"/>
    <property type="match status" value="1"/>
</dbReference>
<evidence type="ECO:0000313" key="4">
    <source>
        <dbReference type="Proteomes" id="UP000644548"/>
    </source>
</evidence>
<feature type="transmembrane region" description="Helical" evidence="1">
    <location>
        <begin position="6"/>
        <end position="32"/>
    </location>
</feature>
<organism evidence="3 4">
    <name type="scientific">Deinococcus sedimenti</name>
    <dbReference type="NCBI Taxonomy" id="1867090"/>
    <lineage>
        <taxon>Bacteria</taxon>
        <taxon>Thermotogati</taxon>
        <taxon>Deinococcota</taxon>
        <taxon>Deinococci</taxon>
        <taxon>Deinococcales</taxon>
        <taxon>Deinococcaceae</taxon>
        <taxon>Deinococcus</taxon>
    </lineage>
</organism>
<feature type="transmembrane region" description="Helical" evidence="1">
    <location>
        <begin position="158"/>
        <end position="178"/>
    </location>
</feature>
<keyword evidence="1" id="KW-1133">Transmembrane helix</keyword>
<keyword evidence="4" id="KW-1185">Reference proteome</keyword>
<protein>
    <submittedName>
        <fullName evidence="3">GGDEF domain-containing protein</fullName>
    </submittedName>
</protein>
<dbReference type="InterPro" id="IPR000160">
    <property type="entry name" value="GGDEF_dom"/>
</dbReference>
<reference evidence="4" key="1">
    <citation type="journal article" date="2019" name="Int. J. Syst. Evol. Microbiol.">
        <title>The Global Catalogue of Microorganisms (GCM) 10K type strain sequencing project: providing services to taxonomists for standard genome sequencing and annotation.</title>
        <authorList>
            <consortium name="The Broad Institute Genomics Platform"/>
            <consortium name="The Broad Institute Genome Sequencing Center for Infectious Disease"/>
            <person name="Wu L."/>
            <person name="Ma J."/>
        </authorList>
    </citation>
    <scope>NUCLEOTIDE SEQUENCE [LARGE SCALE GENOMIC DNA]</scope>
    <source>
        <strain evidence="4">JCM 31405</strain>
    </source>
</reference>
<feature type="transmembrane region" description="Helical" evidence="1">
    <location>
        <begin position="96"/>
        <end position="117"/>
    </location>
</feature>
<sequence>MPPALNPLLILAASVSVTVLIVALSTLVLAWWRPSYPGWRSWAAGHTLVVLGMLIGTYRPPGLDRTSILLGNALLMIGAALFVGAYYRFARRSVPVALTAGLSASIPVVLGLLHWFTAAHDNITARVLLVSIYLTVCVGALVTLIVQQMRQERHLRGTYALHLWLFGSVFILTVPRSVTLAPGSHPDLTYAFTAPNVLMFTGVLVLSVGGAFAFWLLHDDRRRADMQALQDHLSDLAFRDELTGVLNRRGLEGAYARWRARPDSRVATLVVLDVDRFKDLNDRHGHAAGDAQLAALGGLLNRVAQRDDVAGRTGGDEFTMLLTGEAPDVEAQLSRLTETLGRRSELLSCSVSVGWTTVSPHDTWSDGLSRADEAMYVRKARRANPTIKFTPGVAR</sequence>
<evidence type="ECO:0000256" key="1">
    <source>
        <dbReference type="SAM" id="Phobius"/>
    </source>
</evidence>
<keyword evidence="1" id="KW-0472">Membrane</keyword>
<feature type="transmembrane region" description="Helical" evidence="1">
    <location>
        <begin position="68"/>
        <end position="89"/>
    </location>
</feature>
<gene>
    <name evidence="3" type="ORF">GCM10008960_37090</name>
</gene>
<name>A0ABQ2S8H6_9DEIO</name>
<evidence type="ECO:0000259" key="2">
    <source>
        <dbReference type="PROSITE" id="PS50887"/>
    </source>
</evidence>
<proteinExistence type="predicted"/>
<evidence type="ECO:0000313" key="3">
    <source>
        <dbReference type="EMBL" id="GGS07213.1"/>
    </source>
</evidence>
<feature type="domain" description="GGDEF" evidence="2">
    <location>
        <begin position="265"/>
        <end position="391"/>
    </location>
</feature>
<comment type="caution">
    <text evidence="3">The sequence shown here is derived from an EMBL/GenBank/DDBJ whole genome shotgun (WGS) entry which is preliminary data.</text>
</comment>
<dbReference type="PANTHER" id="PTHR45138:SF9">
    <property type="entry name" value="DIGUANYLATE CYCLASE DGCM-RELATED"/>
    <property type="match status" value="1"/>
</dbReference>
<dbReference type="Gene3D" id="3.30.70.270">
    <property type="match status" value="1"/>
</dbReference>
<dbReference type="Pfam" id="PF00990">
    <property type="entry name" value="GGDEF"/>
    <property type="match status" value="1"/>
</dbReference>
<feature type="transmembrane region" description="Helical" evidence="1">
    <location>
        <begin position="123"/>
        <end position="146"/>
    </location>
</feature>
<dbReference type="EMBL" id="BMQN01000018">
    <property type="protein sequence ID" value="GGS07213.1"/>
    <property type="molecule type" value="Genomic_DNA"/>
</dbReference>
<feature type="transmembrane region" description="Helical" evidence="1">
    <location>
        <begin position="39"/>
        <end position="56"/>
    </location>
</feature>
<dbReference type="InterPro" id="IPR043128">
    <property type="entry name" value="Rev_trsase/Diguanyl_cyclase"/>
</dbReference>
<dbReference type="CDD" id="cd01949">
    <property type="entry name" value="GGDEF"/>
    <property type="match status" value="1"/>
</dbReference>
<dbReference type="NCBIfam" id="TIGR00254">
    <property type="entry name" value="GGDEF"/>
    <property type="match status" value="1"/>
</dbReference>
<dbReference type="InterPro" id="IPR050469">
    <property type="entry name" value="Diguanylate_Cyclase"/>
</dbReference>
<keyword evidence="1" id="KW-0812">Transmembrane</keyword>
<dbReference type="SMART" id="SM00267">
    <property type="entry name" value="GGDEF"/>
    <property type="match status" value="1"/>
</dbReference>
<dbReference type="Proteomes" id="UP000644548">
    <property type="component" value="Unassembled WGS sequence"/>
</dbReference>
<dbReference type="RefSeq" id="WP_189074654.1">
    <property type="nucleotide sequence ID" value="NZ_BMQN01000018.1"/>
</dbReference>
<dbReference type="InterPro" id="IPR029787">
    <property type="entry name" value="Nucleotide_cyclase"/>
</dbReference>
<dbReference type="PANTHER" id="PTHR45138">
    <property type="entry name" value="REGULATORY COMPONENTS OF SENSORY TRANSDUCTION SYSTEM"/>
    <property type="match status" value="1"/>
</dbReference>
<dbReference type="PROSITE" id="PS50887">
    <property type="entry name" value="GGDEF"/>
    <property type="match status" value="1"/>
</dbReference>
<accession>A0ABQ2S8H6</accession>
<feature type="transmembrane region" description="Helical" evidence="1">
    <location>
        <begin position="198"/>
        <end position="217"/>
    </location>
</feature>